<name>L1MND6_9CORY</name>
<keyword evidence="4 6" id="KW-0238">DNA-binding</keyword>
<evidence type="ECO:0000313" key="11">
    <source>
        <dbReference type="Proteomes" id="UP000010445"/>
    </source>
</evidence>
<evidence type="ECO:0000256" key="1">
    <source>
        <dbReference type="ARBA" id="ARBA00010641"/>
    </source>
</evidence>
<dbReference type="RefSeq" id="WP_006061799.1">
    <property type="nucleotide sequence ID" value="NZ_KB290821.1"/>
</dbReference>
<dbReference type="GO" id="GO:0003677">
    <property type="term" value="F:DNA binding"/>
    <property type="evidence" value="ECO:0007669"/>
    <property type="project" value="UniProtKB-KW"/>
</dbReference>
<feature type="domain" description="RNA polymerase sigma factor 70 region 4 type 2" evidence="9">
    <location>
        <begin position="131"/>
        <end position="181"/>
    </location>
</feature>
<evidence type="ECO:0000256" key="6">
    <source>
        <dbReference type="RuleBase" id="RU000716"/>
    </source>
</evidence>
<keyword evidence="11" id="KW-1185">Reference proteome</keyword>
<dbReference type="AlphaFoldDB" id="L1MND6"/>
<keyword evidence="3 6" id="KW-0731">Sigma factor</keyword>
<dbReference type="GO" id="GO:0006950">
    <property type="term" value="P:response to stress"/>
    <property type="evidence" value="ECO:0007669"/>
    <property type="project" value="UniProtKB-ARBA"/>
</dbReference>
<dbReference type="SUPFAM" id="SSF88946">
    <property type="entry name" value="Sigma2 domain of RNA polymerase sigma factors"/>
    <property type="match status" value="1"/>
</dbReference>
<dbReference type="PANTHER" id="PTHR43133:SF8">
    <property type="entry name" value="RNA POLYMERASE SIGMA FACTOR HI_1459-RELATED"/>
    <property type="match status" value="1"/>
</dbReference>
<protein>
    <recommendedName>
        <fullName evidence="6">RNA polymerase sigma factor</fullName>
    </recommendedName>
</protein>
<feature type="compositionally biased region" description="Basic and acidic residues" evidence="7">
    <location>
        <begin position="93"/>
        <end position="103"/>
    </location>
</feature>
<gene>
    <name evidence="10" type="ORF">HMPREF9997_00102</name>
</gene>
<evidence type="ECO:0000256" key="7">
    <source>
        <dbReference type="SAM" id="MobiDB-lite"/>
    </source>
</evidence>
<dbReference type="NCBIfam" id="TIGR02937">
    <property type="entry name" value="sigma70-ECF"/>
    <property type="match status" value="1"/>
</dbReference>
<evidence type="ECO:0000256" key="4">
    <source>
        <dbReference type="ARBA" id="ARBA00023125"/>
    </source>
</evidence>
<dbReference type="Gene3D" id="1.10.1740.10">
    <property type="match status" value="1"/>
</dbReference>
<accession>L1MND6</accession>
<evidence type="ECO:0000256" key="2">
    <source>
        <dbReference type="ARBA" id="ARBA00023015"/>
    </source>
</evidence>
<dbReference type="InterPro" id="IPR014284">
    <property type="entry name" value="RNA_pol_sigma-70_dom"/>
</dbReference>
<evidence type="ECO:0000256" key="3">
    <source>
        <dbReference type="ARBA" id="ARBA00023082"/>
    </source>
</evidence>
<dbReference type="Pfam" id="PF04542">
    <property type="entry name" value="Sigma70_r2"/>
    <property type="match status" value="1"/>
</dbReference>
<dbReference type="eggNOG" id="COG1595">
    <property type="taxonomic scope" value="Bacteria"/>
</dbReference>
<dbReference type="Pfam" id="PF08281">
    <property type="entry name" value="Sigma70_r4_2"/>
    <property type="match status" value="1"/>
</dbReference>
<comment type="similarity">
    <text evidence="1 6">Belongs to the sigma-70 factor family. ECF subfamily.</text>
</comment>
<dbReference type="InterPro" id="IPR013325">
    <property type="entry name" value="RNA_pol_sigma_r2"/>
</dbReference>
<evidence type="ECO:0000313" key="10">
    <source>
        <dbReference type="EMBL" id="EKX92436.1"/>
    </source>
</evidence>
<dbReference type="PATRIC" id="fig|1035195.3.peg.94"/>
<dbReference type="InterPro" id="IPR013324">
    <property type="entry name" value="RNA_pol_sigma_r3/r4-like"/>
</dbReference>
<dbReference type="InterPro" id="IPR039425">
    <property type="entry name" value="RNA_pol_sigma-70-like"/>
</dbReference>
<comment type="caution">
    <text evidence="10">The sequence shown here is derived from an EMBL/GenBank/DDBJ whole genome shotgun (WGS) entry which is preliminary data.</text>
</comment>
<keyword evidence="5 6" id="KW-0804">Transcription</keyword>
<sequence length="191" mass="22159">MTHDHDDRQLVLRAQDGDIKAFERLVERYQGRLFRTAYMIVRNRHDSEDIVQETLIQAWRRLHLLQEPSAFRSWLMRICTNSATSAIRKQQRRATESYDHESLETASTLTETPSNTTADPAQSSEVNAQIEALATLLSSVQPELRIVWVLREVDDMSYEEIAKTLNLTESTVRGRLARARSLVMRNMKEWA</sequence>
<dbReference type="SUPFAM" id="SSF88659">
    <property type="entry name" value="Sigma3 and sigma4 domains of RNA polymerase sigma factors"/>
    <property type="match status" value="1"/>
</dbReference>
<dbReference type="EMBL" id="AMEM01000005">
    <property type="protein sequence ID" value="EKX92436.1"/>
    <property type="molecule type" value="Genomic_DNA"/>
</dbReference>
<dbReference type="GO" id="GO:0006352">
    <property type="term" value="P:DNA-templated transcription initiation"/>
    <property type="evidence" value="ECO:0007669"/>
    <property type="project" value="InterPro"/>
</dbReference>
<dbReference type="InterPro" id="IPR007627">
    <property type="entry name" value="RNA_pol_sigma70_r2"/>
</dbReference>
<dbReference type="Gene3D" id="1.10.10.10">
    <property type="entry name" value="Winged helix-like DNA-binding domain superfamily/Winged helix DNA-binding domain"/>
    <property type="match status" value="1"/>
</dbReference>
<dbReference type="OrthoDB" id="5244716at2"/>
<dbReference type="InterPro" id="IPR013249">
    <property type="entry name" value="RNA_pol_sigma70_r4_t2"/>
</dbReference>
<feature type="region of interest" description="Disordered" evidence="7">
    <location>
        <begin position="90"/>
        <end position="124"/>
    </location>
</feature>
<dbReference type="InterPro" id="IPR036388">
    <property type="entry name" value="WH-like_DNA-bd_sf"/>
</dbReference>
<dbReference type="Proteomes" id="UP000010445">
    <property type="component" value="Unassembled WGS sequence"/>
</dbReference>
<keyword evidence="2 6" id="KW-0805">Transcription regulation</keyword>
<feature type="domain" description="RNA polymerase sigma-70 region 2" evidence="8">
    <location>
        <begin position="25"/>
        <end position="93"/>
    </location>
</feature>
<reference evidence="10 11" key="1">
    <citation type="submission" date="2012-05" db="EMBL/GenBank/DDBJ databases">
        <authorList>
            <person name="Weinstock G."/>
            <person name="Sodergren E."/>
            <person name="Lobos E.A."/>
            <person name="Fulton L."/>
            <person name="Fulton R."/>
            <person name="Courtney L."/>
            <person name="Fronick C."/>
            <person name="O'Laughlin M."/>
            <person name="Godfrey J."/>
            <person name="Wilson R.M."/>
            <person name="Miner T."/>
            <person name="Farmer C."/>
            <person name="Delehaunty K."/>
            <person name="Cordes M."/>
            <person name="Minx P."/>
            <person name="Tomlinson C."/>
            <person name="Chen J."/>
            <person name="Wollam A."/>
            <person name="Pepin K.H."/>
            <person name="Bhonagiri V."/>
            <person name="Zhang X."/>
            <person name="Suruliraj S."/>
            <person name="Warren W."/>
            <person name="Mitreva M."/>
            <person name="Mardis E.R."/>
            <person name="Wilson R.K."/>
        </authorList>
    </citation>
    <scope>NUCLEOTIDE SEQUENCE [LARGE SCALE GENOMIC DNA]</scope>
    <source>
        <strain evidence="10 11">F0235</strain>
    </source>
</reference>
<evidence type="ECO:0000259" key="8">
    <source>
        <dbReference type="Pfam" id="PF04542"/>
    </source>
</evidence>
<dbReference type="PANTHER" id="PTHR43133">
    <property type="entry name" value="RNA POLYMERASE ECF-TYPE SIGMA FACTO"/>
    <property type="match status" value="1"/>
</dbReference>
<proteinExistence type="inferred from homology"/>
<dbReference type="STRING" id="1035195.HMPREF9997_00102"/>
<dbReference type="PROSITE" id="PS01063">
    <property type="entry name" value="SIGMA70_ECF"/>
    <property type="match status" value="1"/>
</dbReference>
<evidence type="ECO:0000259" key="9">
    <source>
        <dbReference type="Pfam" id="PF08281"/>
    </source>
</evidence>
<dbReference type="GO" id="GO:0016987">
    <property type="term" value="F:sigma factor activity"/>
    <property type="evidence" value="ECO:0007669"/>
    <property type="project" value="UniProtKB-KW"/>
</dbReference>
<organism evidence="10 11">
    <name type="scientific">Corynebacterium durum F0235</name>
    <dbReference type="NCBI Taxonomy" id="1035195"/>
    <lineage>
        <taxon>Bacteria</taxon>
        <taxon>Bacillati</taxon>
        <taxon>Actinomycetota</taxon>
        <taxon>Actinomycetes</taxon>
        <taxon>Mycobacteriales</taxon>
        <taxon>Corynebacteriaceae</taxon>
        <taxon>Corynebacterium</taxon>
    </lineage>
</organism>
<dbReference type="InterPro" id="IPR000838">
    <property type="entry name" value="RNA_pol_sigma70_ECF_CS"/>
</dbReference>
<evidence type="ECO:0000256" key="5">
    <source>
        <dbReference type="ARBA" id="ARBA00023163"/>
    </source>
</evidence>
<feature type="compositionally biased region" description="Polar residues" evidence="7">
    <location>
        <begin position="113"/>
        <end position="124"/>
    </location>
</feature>
<dbReference type="HOGENOM" id="CLU_047691_3_0_11"/>